<evidence type="ECO:0008006" key="4">
    <source>
        <dbReference type="Google" id="ProtNLM"/>
    </source>
</evidence>
<name>A0A165Q7X2_EXIGL</name>
<keyword evidence="1" id="KW-0732">Signal</keyword>
<proteinExistence type="predicted"/>
<evidence type="ECO:0000313" key="2">
    <source>
        <dbReference type="EMBL" id="KZW03213.1"/>
    </source>
</evidence>
<dbReference type="InParanoid" id="A0A165Q7X2"/>
<dbReference type="OrthoDB" id="2757214at2759"/>
<accession>A0A165Q7X2</accession>
<reference evidence="2 3" key="1">
    <citation type="journal article" date="2016" name="Mol. Biol. Evol.">
        <title>Comparative Genomics of Early-Diverging Mushroom-Forming Fungi Provides Insights into the Origins of Lignocellulose Decay Capabilities.</title>
        <authorList>
            <person name="Nagy L.G."/>
            <person name="Riley R."/>
            <person name="Tritt A."/>
            <person name="Adam C."/>
            <person name="Daum C."/>
            <person name="Floudas D."/>
            <person name="Sun H."/>
            <person name="Yadav J.S."/>
            <person name="Pangilinan J."/>
            <person name="Larsson K.H."/>
            <person name="Matsuura K."/>
            <person name="Barry K."/>
            <person name="Labutti K."/>
            <person name="Kuo R."/>
            <person name="Ohm R.A."/>
            <person name="Bhattacharya S.S."/>
            <person name="Shirouzu T."/>
            <person name="Yoshinaga Y."/>
            <person name="Martin F.M."/>
            <person name="Grigoriev I.V."/>
            <person name="Hibbett D.S."/>
        </authorList>
    </citation>
    <scope>NUCLEOTIDE SEQUENCE [LARGE SCALE GENOMIC DNA]</scope>
    <source>
        <strain evidence="2 3">HHB12029</strain>
    </source>
</reference>
<feature type="chain" id="PRO_5007864644" description="Hydrophobin" evidence="1">
    <location>
        <begin position="20"/>
        <end position="175"/>
    </location>
</feature>
<dbReference type="Proteomes" id="UP000077266">
    <property type="component" value="Unassembled WGS sequence"/>
</dbReference>
<evidence type="ECO:0000256" key="1">
    <source>
        <dbReference type="SAM" id="SignalP"/>
    </source>
</evidence>
<sequence length="175" mass="19025">MLRLALLAVAALGVHDVWAESHTTCKDPSVTWYNNQDGLNPCQQYEALRRLCDASYEVPILSVNTPGDYCDSQLHDCCCNSVAFALSMLCLNCQQGVGTGHPGDTGIDAGTGAYQLYLNGCGAGTNKSLPATTQLAVCNTGLHLKKYQYNLFWSDGPWYARFRMEAVSHLIALVV</sequence>
<dbReference type="AlphaFoldDB" id="A0A165Q7X2"/>
<evidence type="ECO:0000313" key="3">
    <source>
        <dbReference type="Proteomes" id="UP000077266"/>
    </source>
</evidence>
<dbReference type="STRING" id="1314781.A0A165Q7X2"/>
<dbReference type="EMBL" id="KV425884">
    <property type="protein sequence ID" value="KZW03213.1"/>
    <property type="molecule type" value="Genomic_DNA"/>
</dbReference>
<organism evidence="2 3">
    <name type="scientific">Exidia glandulosa HHB12029</name>
    <dbReference type="NCBI Taxonomy" id="1314781"/>
    <lineage>
        <taxon>Eukaryota</taxon>
        <taxon>Fungi</taxon>
        <taxon>Dikarya</taxon>
        <taxon>Basidiomycota</taxon>
        <taxon>Agaricomycotina</taxon>
        <taxon>Agaricomycetes</taxon>
        <taxon>Auriculariales</taxon>
        <taxon>Exidiaceae</taxon>
        <taxon>Exidia</taxon>
    </lineage>
</organism>
<gene>
    <name evidence="2" type="ORF">EXIGLDRAFT_600934</name>
</gene>
<protein>
    <recommendedName>
        <fullName evidence="4">Hydrophobin</fullName>
    </recommendedName>
</protein>
<keyword evidence="3" id="KW-1185">Reference proteome</keyword>
<feature type="signal peptide" evidence="1">
    <location>
        <begin position="1"/>
        <end position="19"/>
    </location>
</feature>